<name>A0A2N9IED5_FAGSY</name>
<dbReference type="GO" id="GO:0005524">
    <property type="term" value="F:ATP binding"/>
    <property type="evidence" value="ECO:0007669"/>
    <property type="project" value="UniProtKB-UniRule"/>
</dbReference>
<dbReference type="Gene3D" id="3.30.200.20">
    <property type="entry name" value="Phosphorylase Kinase, domain 1"/>
    <property type="match status" value="1"/>
</dbReference>
<dbReference type="GO" id="GO:0004674">
    <property type="term" value="F:protein serine/threonine kinase activity"/>
    <property type="evidence" value="ECO:0007669"/>
    <property type="project" value="UniProtKB-KW"/>
</dbReference>
<organism evidence="9">
    <name type="scientific">Fagus sylvatica</name>
    <name type="common">Beechnut</name>
    <dbReference type="NCBI Taxonomy" id="28930"/>
    <lineage>
        <taxon>Eukaryota</taxon>
        <taxon>Viridiplantae</taxon>
        <taxon>Streptophyta</taxon>
        <taxon>Embryophyta</taxon>
        <taxon>Tracheophyta</taxon>
        <taxon>Spermatophyta</taxon>
        <taxon>Magnoliopsida</taxon>
        <taxon>eudicotyledons</taxon>
        <taxon>Gunneridae</taxon>
        <taxon>Pentapetalae</taxon>
        <taxon>rosids</taxon>
        <taxon>fabids</taxon>
        <taxon>Fagales</taxon>
        <taxon>Fagaceae</taxon>
        <taxon>Fagus</taxon>
    </lineage>
</organism>
<protein>
    <recommendedName>
        <fullName evidence="8">Myb/SANT-like domain-containing protein</fullName>
    </recommendedName>
</protein>
<dbReference type="Pfam" id="PF12776">
    <property type="entry name" value="Myb_DNA-bind_3"/>
    <property type="match status" value="1"/>
</dbReference>
<reference evidence="9" key="1">
    <citation type="submission" date="2018-02" db="EMBL/GenBank/DDBJ databases">
        <authorList>
            <person name="Cohen D.B."/>
            <person name="Kent A.D."/>
        </authorList>
    </citation>
    <scope>NUCLEOTIDE SEQUENCE</scope>
</reference>
<feature type="region of interest" description="Disordered" evidence="7">
    <location>
        <begin position="422"/>
        <end position="457"/>
    </location>
</feature>
<dbReference type="InterPro" id="IPR024752">
    <property type="entry name" value="Myb/SANT-like_dom"/>
</dbReference>
<keyword evidence="4" id="KW-0418">Kinase</keyword>
<proteinExistence type="predicted"/>
<keyword evidence="2" id="KW-0808">Transferase</keyword>
<evidence type="ECO:0000256" key="7">
    <source>
        <dbReference type="SAM" id="MobiDB-lite"/>
    </source>
</evidence>
<evidence type="ECO:0000256" key="6">
    <source>
        <dbReference type="PROSITE-ProRule" id="PRU10141"/>
    </source>
</evidence>
<feature type="compositionally biased region" description="Basic and acidic residues" evidence="7">
    <location>
        <begin position="442"/>
        <end position="457"/>
    </location>
</feature>
<dbReference type="AlphaFoldDB" id="A0A2N9IED5"/>
<dbReference type="PANTHER" id="PTHR34590">
    <property type="entry name" value="OS03G0124300 PROTEIN-RELATED"/>
    <property type="match status" value="1"/>
</dbReference>
<keyword evidence="5 6" id="KW-0067">ATP-binding</keyword>
<dbReference type="PROSITE" id="PS00107">
    <property type="entry name" value="PROTEIN_KINASE_ATP"/>
    <property type="match status" value="1"/>
</dbReference>
<evidence type="ECO:0000256" key="2">
    <source>
        <dbReference type="ARBA" id="ARBA00022679"/>
    </source>
</evidence>
<dbReference type="InterPro" id="IPR045272">
    <property type="entry name" value="ANXUR1/2-like"/>
</dbReference>
<evidence type="ECO:0000256" key="5">
    <source>
        <dbReference type="ARBA" id="ARBA00022840"/>
    </source>
</evidence>
<evidence type="ECO:0000259" key="8">
    <source>
        <dbReference type="Pfam" id="PF12776"/>
    </source>
</evidence>
<accession>A0A2N9IED5</accession>
<keyword evidence="3 6" id="KW-0547">Nucleotide-binding</keyword>
<evidence type="ECO:0000313" key="9">
    <source>
        <dbReference type="EMBL" id="SPD22443.1"/>
    </source>
</evidence>
<dbReference type="EMBL" id="OIVN01005442">
    <property type="protein sequence ID" value="SPD22443.1"/>
    <property type="molecule type" value="Genomic_DNA"/>
</dbReference>
<dbReference type="InterPro" id="IPR011009">
    <property type="entry name" value="Kinase-like_dom_sf"/>
</dbReference>
<evidence type="ECO:0000256" key="1">
    <source>
        <dbReference type="ARBA" id="ARBA00022527"/>
    </source>
</evidence>
<dbReference type="PANTHER" id="PTHR34590:SF5">
    <property type="entry name" value="OS04G0586500 PROTEIN"/>
    <property type="match status" value="1"/>
</dbReference>
<evidence type="ECO:0000256" key="3">
    <source>
        <dbReference type="ARBA" id="ARBA00022741"/>
    </source>
</evidence>
<keyword evidence="1" id="KW-0723">Serine/threonine-protein kinase</keyword>
<feature type="domain" description="Myb/SANT-like" evidence="8">
    <location>
        <begin position="304"/>
        <end position="374"/>
    </location>
</feature>
<gene>
    <name evidence="9" type="ORF">FSB_LOCUS50325</name>
</gene>
<feature type="binding site" evidence="6">
    <location>
        <position position="298"/>
    </location>
    <ligand>
        <name>ATP</name>
        <dbReference type="ChEBI" id="CHEBI:30616"/>
    </ligand>
</feature>
<dbReference type="GO" id="GO:0004714">
    <property type="term" value="F:transmembrane receptor protein tyrosine kinase activity"/>
    <property type="evidence" value="ECO:0007669"/>
    <property type="project" value="InterPro"/>
</dbReference>
<dbReference type="SUPFAM" id="SSF56112">
    <property type="entry name" value="Protein kinase-like (PK-like)"/>
    <property type="match status" value="1"/>
</dbReference>
<sequence length="558" mass="62419">MVGSSEQIDVSSYHSQTMYRLNVGGQIIFPKNDSGLTRTWYDDDPYIFGSQIGTTNEASPNVKIQYQGVPKYVAPVEVYSSSRSMGTNKRLTVGFNLTYAFQQSLPQMSSRWSGGKGIPTYQDYMIYFSDVSGDQKLWVALHPSTESKPEFLDVILNGLEIFKISDTTGSLAGLNPQPSAMLLEAEKLVELAAFSIVAALCVVVYQRKKRVYGTESQTSSWLPIYGNSHTSGNKSTISGKSTASSNISSAAQGLCRHFSLAEITKATRTFDESNVIGVGGFGKVYKGVIDGGIKVAIKRSNPSSEQGVNEFQTEVEVTELNVCANRSFNHKQVKTKFNRLQTRHLIFSQLFEHTRMGWNPVTNTVIASDEVWQNVLTELFSTRPLLTGILAFASTEDPTNTEEERELDEQYRYGGIHVNVDAGSDDENVQVPPNMGKVKRPMHGEKGNEKKPKKGDKMSDMTLAICEFIEVSRQRFERRVAKTSASCVGESKRKLERFSLDKTVEALSVYKDMPKTAYLKVMKVLYKKENKVAFLAMPKDRKIEWMDSIIDVSFRDYE</sequence>
<dbReference type="FunFam" id="3.30.200.20:FF:000039">
    <property type="entry name" value="receptor-like protein kinase FERONIA"/>
    <property type="match status" value="1"/>
</dbReference>
<dbReference type="Gene3D" id="2.60.120.430">
    <property type="entry name" value="Galactose-binding lectin"/>
    <property type="match status" value="1"/>
</dbReference>
<evidence type="ECO:0000256" key="4">
    <source>
        <dbReference type="ARBA" id="ARBA00022777"/>
    </source>
</evidence>
<dbReference type="InterPro" id="IPR017441">
    <property type="entry name" value="Protein_kinase_ATP_BS"/>
</dbReference>